<proteinExistence type="predicted"/>
<keyword evidence="1" id="KW-0175">Coiled coil</keyword>
<organism evidence="2 3">
    <name type="scientific">Sphagnum jensenii</name>
    <dbReference type="NCBI Taxonomy" id="128206"/>
    <lineage>
        <taxon>Eukaryota</taxon>
        <taxon>Viridiplantae</taxon>
        <taxon>Streptophyta</taxon>
        <taxon>Embryophyta</taxon>
        <taxon>Bryophyta</taxon>
        <taxon>Sphagnophytina</taxon>
        <taxon>Sphagnopsida</taxon>
        <taxon>Sphagnales</taxon>
        <taxon>Sphagnaceae</taxon>
        <taxon>Sphagnum</taxon>
    </lineage>
</organism>
<keyword evidence="3" id="KW-1185">Reference proteome</keyword>
<sequence>MAVVMQRPTWEQTYDAGKFFIDVEDADGNVGKMMMKIIRAAVIVTSAFGDKVAFTKSNRGKTFLDSRMSQRKDKKDSWGEKTVVKERQRLNAVQLMEELERLLDDKYEAERAFYALQV</sequence>
<protein>
    <submittedName>
        <fullName evidence="2">Uncharacterized protein</fullName>
    </submittedName>
</protein>
<evidence type="ECO:0000313" key="2">
    <source>
        <dbReference type="EMBL" id="CAK9251249.1"/>
    </source>
</evidence>
<feature type="coiled-coil region" evidence="1">
    <location>
        <begin position="85"/>
        <end position="112"/>
    </location>
</feature>
<evidence type="ECO:0000313" key="3">
    <source>
        <dbReference type="Proteomes" id="UP001497444"/>
    </source>
</evidence>
<dbReference type="Proteomes" id="UP001497444">
    <property type="component" value="Unassembled WGS sequence"/>
</dbReference>
<evidence type="ECO:0000256" key="1">
    <source>
        <dbReference type="SAM" id="Coils"/>
    </source>
</evidence>
<reference evidence="2" key="1">
    <citation type="submission" date="2024-02" db="EMBL/GenBank/DDBJ databases">
        <authorList>
            <consortium name="ELIXIR-Norway"/>
            <consortium name="Elixir Norway"/>
        </authorList>
    </citation>
    <scope>NUCLEOTIDE SEQUENCE</scope>
</reference>
<name>A0ABP0VA42_9BRYO</name>
<comment type="caution">
    <text evidence="2">The sequence shown here is derived from an EMBL/GenBank/DDBJ whole genome shotgun (WGS) entry which is preliminary data.</text>
</comment>
<dbReference type="EMBL" id="CAXAQS010000347">
    <property type="protein sequence ID" value="CAK9251249.1"/>
    <property type="molecule type" value="Genomic_DNA"/>
</dbReference>
<gene>
    <name evidence="2" type="ORF">CSSPJE1EN1_LOCUS26627</name>
</gene>
<accession>A0ABP0VA42</accession>